<feature type="domain" description="Glycosyltransferase 2-like" evidence="1">
    <location>
        <begin position="59"/>
        <end position="164"/>
    </location>
</feature>
<reference evidence="2 3" key="2">
    <citation type="journal article" date="2023" name="ChemBioChem">
        <title>Acyltransferase Domain Exchange between Two Independent Type I Polyketide Synthases in the Same Producer Strain of Macrolide Antibiotics.</title>
        <authorList>
            <person name="Kudo F."/>
            <person name="Kishikawa K."/>
            <person name="Tsuboi K."/>
            <person name="Kido T."/>
            <person name="Usui T."/>
            <person name="Hashimoto J."/>
            <person name="Shin-Ya K."/>
            <person name="Miyanaga A."/>
            <person name="Eguchi T."/>
        </authorList>
    </citation>
    <scope>NUCLEOTIDE SEQUENCE [LARGE SCALE GENOMIC DNA]</scope>
    <source>
        <strain evidence="2 3">A-8890</strain>
    </source>
</reference>
<accession>A0ABM7F4X2</accession>
<dbReference type="Gene3D" id="3.90.550.10">
    <property type="entry name" value="Spore Coat Polysaccharide Biosynthesis Protein SpsA, Chain A"/>
    <property type="match status" value="1"/>
</dbReference>
<dbReference type="CDD" id="cd00761">
    <property type="entry name" value="Glyco_tranf_GTA_type"/>
    <property type="match status" value="1"/>
</dbReference>
<name>A0ABM7F4X2_9ACTN</name>
<protein>
    <recommendedName>
        <fullName evidence="1">Glycosyltransferase 2-like domain-containing protein</fullName>
    </recommendedName>
</protein>
<dbReference type="InterPro" id="IPR029044">
    <property type="entry name" value="Nucleotide-diphossugar_trans"/>
</dbReference>
<evidence type="ECO:0000259" key="1">
    <source>
        <dbReference type="Pfam" id="PF00535"/>
    </source>
</evidence>
<sequence length="304" mass="32920">MAGDLGLNVADMYATALAIEARSTQSGAEEGQLYNAARIVAAPKGRSPVHSAPDAEVAVVTPTRLRPDRIAYLLELYASLRDQDVSWEWVLALDGVSEDGVPEVLRTDARVKVVALPRPVGAGAARNFAVNEVTADWLTTSDDDDVLPAQSLSVRLRHAQKHDLGWCAGWSADLHPNRSITTWRCSTPPGFHAPGDVWRHWATPDSTIPIGPTTLLARTEIVRASGGYAALPQGEDYAYLVGVTGAARGALLPTVVYHYRKHAEQMTAQPEYPAMELQARRFAWNHGKHLESLRKGTCTCAAVA</sequence>
<evidence type="ECO:0000313" key="2">
    <source>
        <dbReference type="EMBL" id="BBC30790.1"/>
    </source>
</evidence>
<dbReference type="RefSeq" id="WP_350283990.1">
    <property type="nucleotide sequence ID" value="NZ_AP018448.1"/>
</dbReference>
<reference evidence="2 3" key="1">
    <citation type="journal article" date="2010" name="ChemBioChem">
        <title>Cloning and characterization of the biosynthetic gene cluster of 16-membered macrolide antibiotic FD-891: involvement of a dual functional cytochrome P450 monooxygenase catalyzing epoxidation and hydroxylation.</title>
        <authorList>
            <person name="Kudo F."/>
            <person name="Motegi A."/>
            <person name="Mizoue K."/>
            <person name="Eguchi T."/>
        </authorList>
    </citation>
    <scope>NUCLEOTIDE SEQUENCE [LARGE SCALE GENOMIC DNA]</scope>
    <source>
        <strain evidence="2 3">A-8890</strain>
    </source>
</reference>
<organism evidence="2 3">
    <name type="scientific">Streptomyces graminofaciens</name>
    <dbReference type="NCBI Taxonomy" id="68212"/>
    <lineage>
        <taxon>Bacteria</taxon>
        <taxon>Bacillati</taxon>
        <taxon>Actinomycetota</taxon>
        <taxon>Actinomycetes</taxon>
        <taxon>Kitasatosporales</taxon>
        <taxon>Streptomycetaceae</taxon>
        <taxon>Streptomyces</taxon>
    </lineage>
</organism>
<dbReference type="Pfam" id="PF00535">
    <property type="entry name" value="Glycos_transf_2"/>
    <property type="match status" value="1"/>
</dbReference>
<evidence type="ECO:0000313" key="3">
    <source>
        <dbReference type="Proteomes" id="UP001321542"/>
    </source>
</evidence>
<keyword evidence="3" id="KW-1185">Reference proteome</keyword>
<dbReference type="Proteomes" id="UP001321542">
    <property type="component" value="Chromosome"/>
</dbReference>
<gene>
    <name evidence="2" type="ORF">SGFS_020840</name>
</gene>
<proteinExistence type="predicted"/>
<dbReference type="EMBL" id="AP018448">
    <property type="protein sequence ID" value="BBC30790.1"/>
    <property type="molecule type" value="Genomic_DNA"/>
</dbReference>
<dbReference type="InterPro" id="IPR001173">
    <property type="entry name" value="Glyco_trans_2-like"/>
</dbReference>
<dbReference type="SUPFAM" id="SSF53448">
    <property type="entry name" value="Nucleotide-diphospho-sugar transferases"/>
    <property type="match status" value="1"/>
</dbReference>